<dbReference type="GO" id="GO:0000012">
    <property type="term" value="P:single strand break repair"/>
    <property type="evidence" value="ECO:0007669"/>
    <property type="project" value="TreeGrafter"/>
</dbReference>
<dbReference type="GO" id="GO:0030983">
    <property type="term" value="F:mismatched DNA binding"/>
    <property type="evidence" value="ECO:0007669"/>
    <property type="project" value="TreeGrafter"/>
</dbReference>
<evidence type="ECO:0000313" key="3">
    <source>
        <dbReference type="EMBL" id="KIJ44100.1"/>
    </source>
</evidence>
<sequence length="251" mass="29660">MSALTVLRRYAAKTDLSTIPDSVLFTHTDTSLTLFDLFPKSNTFHFLMMPRITPSLPEEHTRDLRTLLKWDKEKARKVIEGLARDARSVQDMIKEEMKKRFGFEWPIFTGFHAVPSMEHLHLHIIASDLFSDRMKHKKHYNSFHPKRGFFLHLEDVLSWFDATPSYYKTMAKLPKSQYEPLLKEDLICWRCNESFKTIPKLKEHLRAEWEKDAAKVKVKELKRQREDEEYVDIDKRSVKRSTPAAPEEPTP</sequence>
<evidence type="ECO:0000313" key="4">
    <source>
        <dbReference type="Proteomes" id="UP000054279"/>
    </source>
</evidence>
<dbReference type="GO" id="GO:0003725">
    <property type="term" value="F:double-stranded RNA binding"/>
    <property type="evidence" value="ECO:0007669"/>
    <property type="project" value="TreeGrafter"/>
</dbReference>
<dbReference type="EMBL" id="KN837119">
    <property type="protein sequence ID" value="KIJ44100.1"/>
    <property type="molecule type" value="Genomic_DNA"/>
</dbReference>
<dbReference type="PANTHER" id="PTHR12486:SF4">
    <property type="entry name" value="APRATAXIN"/>
    <property type="match status" value="1"/>
</dbReference>
<dbReference type="GO" id="GO:0033699">
    <property type="term" value="F:DNA 5'-adenosine monophosphate hydrolase activity"/>
    <property type="evidence" value="ECO:0007669"/>
    <property type="project" value="TreeGrafter"/>
</dbReference>
<proteinExistence type="predicted"/>
<dbReference type="Pfam" id="PF11969">
    <property type="entry name" value="DcpS_C"/>
    <property type="match status" value="1"/>
</dbReference>
<feature type="region of interest" description="Disordered" evidence="1">
    <location>
        <begin position="224"/>
        <end position="251"/>
    </location>
</feature>
<dbReference type="Proteomes" id="UP000054279">
    <property type="component" value="Unassembled WGS sequence"/>
</dbReference>
<dbReference type="InterPro" id="IPR036265">
    <property type="entry name" value="HIT-like_sf"/>
</dbReference>
<dbReference type="Gene3D" id="3.30.428.10">
    <property type="entry name" value="HIT-like"/>
    <property type="match status" value="1"/>
</dbReference>
<feature type="domain" description="Aprataxin C2HE/C2H2/C2HC zinc finger" evidence="2">
    <location>
        <begin position="147"/>
        <end position="211"/>
    </location>
</feature>
<dbReference type="GO" id="GO:1990165">
    <property type="term" value="F:single-strand break-containing DNA binding"/>
    <property type="evidence" value="ECO:0007669"/>
    <property type="project" value="TreeGrafter"/>
</dbReference>
<dbReference type="InterPro" id="IPR032566">
    <property type="entry name" value="Znf-C2HE"/>
</dbReference>
<protein>
    <recommendedName>
        <fullName evidence="2">Aprataxin C2HE/C2H2/C2HC zinc finger domain-containing protein</fullName>
    </recommendedName>
</protein>
<keyword evidence="4" id="KW-1185">Reference proteome</keyword>
<dbReference type="OrthoDB" id="3512845at2759"/>
<evidence type="ECO:0000256" key="1">
    <source>
        <dbReference type="SAM" id="MobiDB-lite"/>
    </source>
</evidence>
<name>A0A0C9VYK9_SPHS4</name>
<reference evidence="3 4" key="1">
    <citation type="submission" date="2014-06" db="EMBL/GenBank/DDBJ databases">
        <title>Evolutionary Origins and Diversification of the Mycorrhizal Mutualists.</title>
        <authorList>
            <consortium name="DOE Joint Genome Institute"/>
            <consortium name="Mycorrhizal Genomics Consortium"/>
            <person name="Kohler A."/>
            <person name="Kuo A."/>
            <person name="Nagy L.G."/>
            <person name="Floudas D."/>
            <person name="Copeland A."/>
            <person name="Barry K.W."/>
            <person name="Cichocki N."/>
            <person name="Veneault-Fourrey C."/>
            <person name="LaButti K."/>
            <person name="Lindquist E.A."/>
            <person name="Lipzen A."/>
            <person name="Lundell T."/>
            <person name="Morin E."/>
            <person name="Murat C."/>
            <person name="Riley R."/>
            <person name="Ohm R."/>
            <person name="Sun H."/>
            <person name="Tunlid A."/>
            <person name="Henrissat B."/>
            <person name="Grigoriev I.V."/>
            <person name="Hibbett D.S."/>
            <person name="Martin F."/>
        </authorList>
    </citation>
    <scope>NUCLEOTIDE SEQUENCE [LARGE SCALE GENOMIC DNA]</scope>
    <source>
        <strain evidence="3 4">SS14</strain>
    </source>
</reference>
<evidence type="ECO:0000259" key="2">
    <source>
        <dbReference type="Pfam" id="PF16278"/>
    </source>
</evidence>
<gene>
    <name evidence="3" type="ORF">M422DRAFT_169064</name>
</gene>
<feature type="compositionally biased region" description="Basic and acidic residues" evidence="1">
    <location>
        <begin position="224"/>
        <end position="236"/>
    </location>
</feature>
<dbReference type="AlphaFoldDB" id="A0A0C9VYK9"/>
<dbReference type="HOGENOM" id="CLU_066882_1_1_1"/>
<dbReference type="PANTHER" id="PTHR12486">
    <property type="entry name" value="APRATAXIN-RELATED"/>
    <property type="match status" value="1"/>
</dbReference>
<dbReference type="GO" id="GO:0005634">
    <property type="term" value="C:nucleus"/>
    <property type="evidence" value="ECO:0007669"/>
    <property type="project" value="TreeGrafter"/>
</dbReference>
<organism evidence="3 4">
    <name type="scientific">Sphaerobolus stellatus (strain SS14)</name>
    <dbReference type="NCBI Taxonomy" id="990650"/>
    <lineage>
        <taxon>Eukaryota</taxon>
        <taxon>Fungi</taxon>
        <taxon>Dikarya</taxon>
        <taxon>Basidiomycota</taxon>
        <taxon>Agaricomycotina</taxon>
        <taxon>Agaricomycetes</taxon>
        <taxon>Phallomycetidae</taxon>
        <taxon>Geastrales</taxon>
        <taxon>Sphaerobolaceae</taxon>
        <taxon>Sphaerobolus</taxon>
    </lineage>
</organism>
<dbReference type="Pfam" id="PF16278">
    <property type="entry name" value="zf-C2HE"/>
    <property type="match status" value="1"/>
</dbReference>
<dbReference type="GO" id="GO:0003697">
    <property type="term" value="F:single-stranded DNA binding"/>
    <property type="evidence" value="ECO:0007669"/>
    <property type="project" value="TreeGrafter"/>
</dbReference>
<dbReference type="SUPFAM" id="SSF54197">
    <property type="entry name" value="HIT-like"/>
    <property type="match status" value="1"/>
</dbReference>
<accession>A0A0C9VYK9</accession>